<dbReference type="PANTHER" id="PTHR10000:SF8">
    <property type="entry name" value="HAD SUPERFAMILY HYDROLASE-LIKE, TYPE 3"/>
    <property type="match status" value="1"/>
</dbReference>
<dbReference type="SFLD" id="SFLDG01140">
    <property type="entry name" value="C2.B:_Phosphomannomutase_and_P"/>
    <property type="match status" value="1"/>
</dbReference>
<dbReference type="SUPFAM" id="SSF56784">
    <property type="entry name" value="HAD-like"/>
    <property type="match status" value="1"/>
</dbReference>
<dbReference type="RefSeq" id="WP_006003823.1">
    <property type="nucleotide sequence ID" value="NZ_BAET01000007.1"/>
</dbReference>
<keyword evidence="3" id="KW-0460">Magnesium</keyword>
<dbReference type="Gene3D" id="3.40.50.1000">
    <property type="entry name" value="HAD superfamily/HAD-like"/>
    <property type="match status" value="1"/>
</dbReference>
<dbReference type="SFLD" id="SFLDG01142">
    <property type="entry name" value="C2.B.2:_Mannosyl-3-phosphoglyc"/>
    <property type="match status" value="1"/>
</dbReference>
<dbReference type="Pfam" id="PF08282">
    <property type="entry name" value="Hydrolase_3"/>
    <property type="match status" value="1"/>
</dbReference>
<gene>
    <name evidence="4" type="ORF">GPUN_0949</name>
</gene>
<keyword evidence="2 4" id="KW-0378">Hydrolase</keyword>
<sequence length="284" mass="32317">MSTTLSPVKKWLVFTDFDGTLLDHYTYSFDAAIDCLKQLAEQGVPVIPNSSKTFAEVRYLQEKMLLKTPLIVENGAAVYIPKDFLPQKPKGAVFKHGYWLKSFAQKRQFWQGIVQSMKTDYPRQFETFGEMNIGRICELTGLNEKSARLASQREFGEPVLWLGSGEQRRNFIERIRKLGAFPLLGGRFLHVSGNSNKGKALTWLLKECVRQYPKFTFLSIALGDTNNDIDMLEVADIAVRIASPVHTLPELQRTHEVYTSVATGPQGWREIIDQLIMTTLHEDD</sequence>
<dbReference type="Gene3D" id="3.30.980.20">
    <property type="entry name" value="Putative mannosyl-3-phosphoglycerate phosphatase, domain 2"/>
    <property type="match status" value="1"/>
</dbReference>
<reference evidence="4 5" key="1">
    <citation type="journal article" date="2012" name="J. Bacteriol.">
        <title>Genome sequence of proteorhodopsin-containing sea ice bacterium Glaciecola punicea ACAM 611T.</title>
        <authorList>
            <person name="Qin Q.-L."/>
            <person name="Xie B.-B."/>
            <person name="Shu Y.-L."/>
            <person name="Rong J.-C."/>
            <person name="Zhao D.-L."/>
            <person name="Zhang X.-Y."/>
            <person name="Chen X.-L."/>
            <person name="Zhou B.-C."/>
            <person name="Zhanga Y.-Z."/>
        </authorList>
    </citation>
    <scope>NUCLEOTIDE SEQUENCE [LARGE SCALE GENOMIC DNA]</scope>
    <source>
        <strain evidence="4 5">ACAM 611</strain>
    </source>
</reference>
<accession>H5T9V3</accession>
<dbReference type="SFLD" id="SFLDS00003">
    <property type="entry name" value="Haloacid_Dehalogenase"/>
    <property type="match status" value="1"/>
</dbReference>
<dbReference type="GO" id="GO:0050531">
    <property type="term" value="F:mannosyl-3-phosphoglycerate phosphatase activity"/>
    <property type="evidence" value="ECO:0007669"/>
    <property type="project" value="UniProtKB-EC"/>
</dbReference>
<dbReference type="OrthoDB" id="193379at2"/>
<reference evidence="4 5" key="2">
    <citation type="journal article" date="2017" name="Antonie Van Leeuwenhoek">
        <title>Rhizobium rhizosphaerae sp. nov., a novel species isolated from rice rhizosphere.</title>
        <authorList>
            <person name="Zhao J.J."/>
            <person name="Zhang J."/>
            <person name="Zhang R.J."/>
            <person name="Zhang C.W."/>
            <person name="Yin H.Q."/>
            <person name="Zhang X.X."/>
        </authorList>
    </citation>
    <scope>NUCLEOTIDE SEQUENCE [LARGE SCALE GENOMIC DNA]</scope>
    <source>
        <strain evidence="4 5">ACAM 611</strain>
    </source>
</reference>
<dbReference type="Proteomes" id="UP000053586">
    <property type="component" value="Unassembled WGS sequence"/>
</dbReference>
<dbReference type="GO" id="GO:0005829">
    <property type="term" value="C:cytosol"/>
    <property type="evidence" value="ECO:0007669"/>
    <property type="project" value="TreeGrafter"/>
</dbReference>
<dbReference type="NCBIfam" id="TIGR01484">
    <property type="entry name" value="HAD-SF-IIB"/>
    <property type="match status" value="1"/>
</dbReference>
<dbReference type="STRING" id="56804.BAE46_01320"/>
<dbReference type="InterPro" id="IPR006379">
    <property type="entry name" value="HAD-SF_hydro_IIB"/>
</dbReference>
<keyword evidence="1" id="KW-0479">Metal-binding</keyword>
<dbReference type="EC" id="3.1.3.70" evidence="4"/>
<dbReference type="InterPro" id="IPR006381">
    <property type="entry name" value="HAD-SF-IIB-MPGP"/>
</dbReference>
<dbReference type="GO" id="GO:0051479">
    <property type="term" value="P:mannosylglycerate biosynthetic process"/>
    <property type="evidence" value="ECO:0007669"/>
    <property type="project" value="InterPro"/>
</dbReference>
<evidence type="ECO:0000256" key="1">
    <source>
        <dbReference type="ARBA" id="ARBA00022723"/>
    </source>
</evidence>
<dbReference type="NCBIfam" id="TIGR01486">
    <property type="entry name" value="HAD-SF-IIB-MPGP"/>
    <property type="match status" value="1"/>
</dbReference>
<name>H5T9V3_9ALTE</name>
<evidence type="ECO:0000313" key="5">
    <source>
        <dbReference type="Proteomes" id="UP000053586"/>
    </source>
</evidence>
<dbReference type="PANTHER" id="PTHR10000">
    <property type="entry name" value="PHOSPHOSERINE PHOSPHATASE"/>
    <property type="match status" value="1"/>
</dbReference>
<dbReference type="InterPro" id="IPR023214">
    <property type="entry name" value="HAD_sf"/>
</dbReference>
<keyword evidence="5" id="KW-1185">Reference proteome</keyword>
<dbReference type="InterPro" id="IPR036412">
    <property type="entry name" value="HAD-like_sf"/>
</dbReference>
<organism evidence="4 5">
    <name type="scientific">Glaciecola punicea ACAM 611</name>
    <dbReference type="NCBI Taxonomy" id="1121923"/>
    <lineage>
        <taxon>Bacteria</taxon>
        <taxon>Pseudomonadati</taxon>
        <taxon>Pseudomonadota</taxon>
        <taxon>Gammaproteobacteria</taxon>
        <taxon>Alteromonadales</taxon>
        <taxon>Alteromonadaceae</taxon>
        <taxon>Glaciecola</taxon>
    </lineage>
</organism>
<dbReference type="AlphaFoldDB" id="H5T9V3"/>
<dbReference type="EMBL" id="BAET01000007">
    <property type="protein sequence ID" value="GAB55080.1"/>
    <property type="molecule type" value="Genomic_DNA"/>
</dbReference>
<proteinExistence type="predicted"/>
<evidence type="ECO:0000256" key="2">
    <source>
        <dbReference type="ARBA" id="ARBA00022801"/>
    </source>
</evidence>
<dbReference type="GO" id="GO:0000287">
    <property type="term" value="F:magnesium ion binding"/>
    <property type="evidence" value="ECO:0007669"/>
    <property type="project" value="TreeGrafter"/>
</dbReference>
<evidence type="ECO:0000313" key="4">
    <source>
        <dbReference type="EMBL" id="GAB55080.1"/>
    </source>
</evidence>
<dbReference type="eggNOG" id="COG3769">
    <property type="taxonomic scope" value="Bacteria"/>
</dbReference>
<evidence type="ECO:0000256" key="3">
    <source>
        <dbReference type="ARBA" id="ARBA00022842"/>
    </source>
</evidence>
<protein>
    <submittedName>
        <fullName evidence="4">Mannosyl-3-phosphoglycerate phosphatase</fullName>
        <ecNumber evidence="4">3.1.3.70</ecNumber>
    </submittedName>
</protein>
<comment type="caution">
    <text evidence="4">The sequence shown here is derived from an EMBL/GenBank/DDBJ whole genome shotgun (WGS) entry which is preliminary data.</text>
</comment>